<sequence length="295" mass="32021">MSNTHHGRSAERTPVPETRLPASLEALVTLAYQRAIEPTLLRSAAGGDLDAIEAVGRTLASEEGRLLEAVVTTLARTNTRQDVLVGMKLPVLRIAAELAERNALDAYRRLSVDPESQSSTSYHPDLVLVDRARRSAIIIDVKRSLGGYSGGGSLAKLQKRMEAAACVLPEILWRHHQRLAVEAVGIAIIDGARTSADIDDGLWSLSRLDNLLGVRGAGSAAQSAIEAFRSAFKERWLTSLPSTAENAQNVSAPEEPHSPRSTEDQQPRRRGRPAKPQPSAAVKIGFFRPDIERVH</sequence>
<dbReference type="EMBL" id="JACHEJ010000040">
    <property type="protein sequence ID" value="MBB6182555.1"/>
    <property type="molecule type" value="Genomic_DNA"/>
</dbReference>
<reference evidence="2 3" key="1">
    <citation type="submission" date="2020-08" db="EMBL/GenBank/DDBJ databases">
        <title>Genomic Encyclopedia of Type Strains, Phase IV (KMG-IV): sequencing the most valuable type-strain genomes for metagenomic binning, comparative biology and taxonomic classification.</title>
        <authorList>
            <person name="Goeker M."/>
        </authorList>
    </citation>
    <scope>NUCLEOTIDE SEQUENCE [LARGE SCALE GENOMIC DNA]</scope>
    <source>
        <strain evidence="2 3">DSM 102134</strain>
    </source>
</reference>
<dbReference type="RefSeq" id="WP_077548640.1">
    <property type="nucleotide sequence ID" value="NZ_JACHEJ010000040.1"/>
</dbReference>
<keyword evidence="3" id="KW-1185">Reference proteome</keyword>
<comment type="caution">
    <text evidence="2">The sequence shown here is derived from an EMBL/GenBank/DDBJ whole genome shotgun (WGS) entry which is preliminary data.</text>
</comment>
<name>A0A7X0DF74_9HYPH</name>
<feature type="compositionally biased region" description="Basic and acidic residues" evidence="1">
    <location>
        <begin position="254"/>
        <end position="267"/>
    </location>
</feature>
<protein>
    <recommendedName>
        <fullName evidence="4">Restriction endonuclease</fullName>
    </recommendedName>
</protein>
<organism evidence="2 3">
    <name type="scientific">Pseudorhizobium flavum</name>
    <dbReference type="NCBI Taxonomy" id="1335061"/>
    <lineage>
        <taxon>Bacteria</taxon>
        <taxon>Pseudomonadati</taxon>
        <taxon>Pseudomonadota</taxon>
        <taxon>Alphaproteobacteria</taxon>
        <taxon>Hyphomicrobiales</taxon>
        <taxon>Rhizobiaceae</taxon>
        <taxon>Rhizobium/Agrobacterium group</taxon>
        <taxon>Pseudorhizobium</taxon>
    </lineage>
</organism>
<accession>A0A7X0DF74</accession>
<evidence type="ECO:0008006" key="4">
    <source>
        <dbReference type="Google" id="ProtNLM"/>
    </source>
</evidence>
<dbReference type="Proteomes" id="UP000535501">
    <property type="component" value="Unassembled WGS sequence"/>
</dbReference>
<evidence type="ECO:0000313" key="2">
    <source>
        <dbReference type="EMBL" id="MBB6182555.1"/>
    </source>
</evidence>
<evidence type="ECO:0000313" key="3">
    <source>
        <dbReference type="Proteomes" id="UP000535501"/>
    </source>
</evidence>
<feature type="region of interest" description="Disordered" evidence="1">
    <location>
        <begin position="243"/>
        <end position="295"/>
    </location>
</feature>
<evidence type="ECO:0000256" key="1">
    <source>
        <dbReference type="SAM" id="MobiDB-lite"/>
    </source>
</evidence>
<gene>
    <name evidence="2" type="ORF">HNQ75_004544</name>
</gene>
<proteinExistence type="predicted"/>
<dbReference type="AlphaFoldDB" id="A0A7X0DF74"/>